<sequence>MSYQADAEKDWPDDTLVKSVDLQKVIMLPRIPGLKTTIFTKRIVAFHETFASVGKKKNKKNTISVVWHEGTAGQSSTEITSAYVTALQKERDKRHTIFWVDNCSAQNKNWCLLSSLVCLVNGDTTSMEDITLKYFEKGHTFMSADSFHHGVEQEMRNRGVVYDFEDFVNVVASSNSRKVEVVEMKNADVLNWKDGHSSTKTKKAPNLSKMSVIQLRRGSRSMFFKLTHADAHFNELDFLLTRFELKVPSVLRPHDRGIEEAKKNDIIKKLCPFMPLSRRAFWCSLPVSDVVEDEE</sequence>
<name>A0ABR3NUR0_9TELE</name>
<dbReference type="Pfam" id="PF25273">
    <property type="entry name" value="DUF7869"/>
    <property type="match status" value="1"/>
</dbReference>
<evidence type="ECO:0000313" key="2">
    <source>
        <dbReference type="EMBL" id="KAL1280597.1"/>
    </source>
</evidence>
<evidence type="ECO:0000313" key="3">
    <source>
        <dbReference type="Proteomes" id="UP001558613"/>
    </source>
</evidence>
<keyword evidence="3" id="KW-1185">Reference proteome</keyword>
<comment type="caution">
    <text evidence="2">The sequence shown here is derived from an EMBL/GenBank/DDBJ whole genome shotgun (WGS) entry which is preliminary data.</text>
</comment>
<organism evidence="2 3">
    <name type="scientific">Cirrhinus molitorella</name>
    <name type="common">mud carp</name>
    <dbReference type="NCBI Taxonomy" id="172907"/>
    <lineage>
        <taxon>Eukaryota</taxon>
        <taxon>Metazoa</taxon>
        <taxon>Chordata</taxon>
        <taxon>Craniata</taxon>
        <taxon>Vertebrata</taxon>
        <taxon>Euteleostomi</taxon>
        <taxon>Actinopterygii</taxon>
        <taxon>Neopterygii</taxon>
        <taxon>Teleostei</taxon>
        <taxon>Ostariophysi</taxon>
        <taxon>Cypriniformes</taxon>
        <taxon>Cyprinidae</taxon>
        <taxon>Labeoninae</taxon>
        <taxon>Labeonini</taxon>
        <taxon>Cirrhinus</taxon>
    </lineage>
</organism>
<dbReference type="InterPro" id="IPR057191">
    <property type="entry name" value="DUF7869"/>
</dbReference>
<feature type="domain" description="DUF7869" evidence="1">
    <location>
        <begin position="100"/>
        <end position="194"/>
    </location>
</feature>
<dbReference type="PANTHER" id="PTHR34415:SF1">
    <property type="entry name" value="INTEGRASE CATALYTIC DOMAIN-CONTAINING PROTEIN"/>
    <property type="match status" value="1"/>
</dbReference>
<protein>
    <recommendedName>
        <fullName evidence="1">DUF7869 domain-containing protein</fullName>
    </recommendedName>
</protein>
<reference evidence="2 3" key="1">
    <citation type="submission" date="2023-09" db="EMBL/GenBank/DDBJ databases">
        <authorList>
            <person name="Wang M."/>
        </authorList>
    </citation>
    <scope>NUCLEOTIDE SEQUENCE [LARGE SCALE GENOMIC DNA]</scope>
    <source>
        <strain evidence="2">GT-2023</strain>
        <tissue evidence="2">Liver</tissue>
    </source>
</reference>
<proteinExistence type="predicted"/>
<dbReference type="Proteomes" id="UP001558613">
    <property type="component" value="Unassembled WGS sequence"/>
</dbReference>
<gene>
    <name evidence="2" type="ORF">QQF64_015197</name>
</gene>
<accession>A0ABR3NUR0</accession>
<evidence type="ECO:0000259" key="1">
    <source>
        <dbReference type="Pfam" id="PF25273"/>
    </source>
</evidence>
<dbReference type="EMBL" id="JAYMGO010000002">
    <property type="protein sequence ID" value="KAL1280597.1"/>
    <property type="molecule type" value="Genomic_DNA"/>
</dbReference>
<dbReference type="PANTHER" id="PTHR34415">
    <property type="entry name" value="INTEGRASE CATALYTIC DOMAIN-CONTAINING PROTEIN"/>
    <property type="match status" value="1"/>
</dbReference>